<comment type="caution">
    <text evidence="3">The sequence shown here is derived from an EMBL/GenBank/DDBJ whole genome shotgun (WGS) entry which is preliminary data.</text>
</comment>
<dbReference type="Proteomes" id="UP000719412">
    <property type="component" value="Unassembled WGS sequence"/>
</dbReference>
<evidence type="ECO:0000313" key="4">
    <source>
        <dbReference type="Proteomes" id="UP000719412"/>
    </source>
</evidence>
<reference evidence="3" key="1">
    <citation type="journal article" date="2020" name="J Insects Food Feed">
        <title>The yellow mealworm (Tenebrio molitor) genome: a resource for the emerging insects as food and feed industry.</title>
        <authorList>
            <person name="Eriksson T."/>
            <person name="Andere A."/>
            <person name="Kelstrup H."/>
            <person name="Emery V."/>
            <person name="Picard C."/>
        </authorList>
    </citation>
    <scope>NUCLEOTIDE SEQUENCE</scope>
    <source>
        <strain evidence="3">Stoneville</strain>
        <tissue evidence="3">Whole head</tissue>
    </source>
</reference>
<evidence type="ECO:0000256" key="1">
    <source>
        <dbReference type="SAM" id="MobiDB-lite"/>
    </source>
</evidence>
<dbReference type="EMBL" id="JABDTM020014006">
    <property type="protein sequence ID" value="KAH0819670.1"/>
    <property type="molecule type" value="Genomic_DNA"/>
</dbReference>
<accession>A0A8J6HJ18</accession>
<protein>
    <submittedName>
        <fullName evidence="3">Uncharacterized protein</fullName>
    </submittedName>
</protein>
<dbReference type="PANTHER" id="PTHR48125:SF12">
    <property type="entry name" value="AT HOOK TRANSCRIPTION FACTOR FAMILY-RELATED"/>
    <property type="match status" value="1"/>
</dbReference>
<feature type="region of interest" description="Disordered" evidence="1">
    <location>
        <begin position="322"/>
        <end position="350"/>
    </location>
</feature>
<gene>
    <name evidence="3" type="ORF">GEV33_003122</name>
</gene>
<keyword evidence="4" id="KW-1185">Reference proteome</keyword>
<feature type="chain" id="PRO_5035168813" evidence="2">
    <location>
        <begin position="21"/>
        <end position="931"/>
    </location>
</feature>
<reference evidence="3" key="2">
    <citation type="submission" date="2021-08" db="EMBL/GenBank/DDBJ databases">
        <authorList>
            <person name="Eriksson T."/>
        </authorList>
    </citation>
    <scope>NUCLEOTIDE SEQUENCE</scope>
    <source>
        <strain evidence="3">Stoneville</strain>
        <tissue evidence="3">Whole head</tissue>
    </source>
</reference>
<feature type="region of interest" description="Disordered" evidence="1">
    <location>
        <begin position="115"/>
        <end position="280"/>
    </location>
</feature>
<keyword evidence="2" id="KW-0732">Signal</keyword>
<evidence type="ECO:0000313" key="3">
    <source>
        <dbReference type="EMBL" id="KAH0819670.1"/>
    </source>
</evidence>
<feature type="compositionally biased region" description="Pro residues" evidence="1">
    <location>
        <begin position="172"/>
        <end position="237"/>
    </location>
</feature>
<dbReference type="OrthoDB" id="6630523at2759"/>
<proteinExistence type="predicted"/>
<organism evidence="3 4">
    <name type="scientific">Tenebrio molitor</name>
    <name type="common">Yellow mealworm beetle</name>
    <dbReference type="NCBI Taxonomy" id="7067"/>
    <lineage>
        <taxon>Eukaryota</taxon>
        <taxon>Metazoa</taxon>
        <taxon>Ecdysozoa</taxon>
        <taxon>Arthropoda</taxon>
        <taxon>Hexapoda</taxon>
        <taxon>Insecta</taxon>
        <taxon>Pterygota</taxon>
        <taxon>Neoptera</taxon>
        <taxon>Endopterygota</taxon>
        <taxon>Coleoptera</taxon>
        <taxon>Polyphaga</taxon>
        <taxon>Cucujiformia</taxon>
        <taxon>Tenebrionidae</taxon>
        <taxon>Tenebrio</taxon>
    </lineage>
</organism>
<feature type="signal peptide" evidence="2">
    <location>
        <begin position="1"/>
        <end position="20"/>
    </location>
</feature>
<feature type="compositionally biased region" description="Pro residues" evidence="1">
    <location>
        <begin position="138"/>
        <end position="158"/>
    </location>
</feature>
<dbReference type="PANTHER" id="PTHR48125">
    <property type="entry name" value="LP07818P1"/>
    <property type="match status" value="1"/>
</dbReference>
<dbReference type="AlphaFoldDB" id="A0A8J6HJ18"/>
<sequence length="931" mass="102965">MARYKIIYLLLLTYYVYVSGEEAEDRLISLKPPDKLHLQKSIPYKKEEPTFLSKIKNWFFPSPDTVPAEGHHGGPQYLPPQPYQSQIACNPCNKAPWIPVATNIGHNTLINFVPPSSHLEDLRPPPSNQYGPPSSQYGPPPSSQYGPPPSPQYGPPPSSQYGSPSSSQHGPRPSPEYGPPPSSQHGPPPSPEYGPPPSSQYGPPPSPEYGPPPASQYRPPPSAQYGPPPSHFKPPQPQYGAPSSSHFKPPPSPQYGAPSFSQFKPPPSPQYGAPPVFKPRPEKLNYGLPIENLKPPPTITHLKPISLNYNVPIGMRPPPLTGSYHSLPPTSPSTNYYLPPPPPPPSDSYGAPVSGPNVDYHVRPEYLPPVEQLPLASNHPIPLPNLSSGPVLPIHNPQNFHDNVPQQGANYEVTASTNVQVIPSVKVADFLASVEHPINVIQSPLVEVSVKSPEGVIEEISDVKSEGFYNEKSSRLSENPIVVEDTHTAASAVNVTFQDSNVNNIQVQASTPASFRSENHEELNSNFIKQLLLQQEVVSRQNKTFTPPPLDYSKWEPTWGTSMPDKIVPPSLGPSTWLQPVPSTTKKPKQIQIIIPYINNKKPLPFDKNVGRMVPSKPYTTLLPVYSPPSSTEEVWSKFLDDFNLAESKKVTATAFTPPTTQVYNIRDLLKDTKESYPSENLPFDVISLQNNIDDWTQQEYSKSMRRDQKSSTSAKFVPSKKIPDEYFTTQPYSETTIATFDHEQAGSNKKETKLEDDIETNLIFKETTTDNPTTTQKSSWDTASVTVSPVTKEKVYIVTPQPHDFRATTPLTAWSHPPQIQTHNLTSTAKFLIRVDPENESSRERLKQNAGPLTVVFSEWPHLINNLQTTTTLRPSTSKHPLFGLMDLSAYAPPPNSTVETISGHSRVVTVVTPSTVTEKHRNVELKKLA</sequence>
<evidence type="ECO:0000256" key="2">
    <source>
        <dbReference type="SAM" id="SignalP"/>
    </source>
</evidence>
<name>A0A8J6HJ18_TENMO</name>